<dbReference type="FunFam" id="3.40.640.10:FF:000023">
    <property type="entry name" value="Transcriptional regulator, GntR family"/>
    <property type="match status" value="1"/>
</dbReference>
<dbReference type="SMART" id="SM00345">
    <property type="entry name" value="HTH_GNTR"/>
    <property type="match status" value="1"/>
</dbReference>
<evidence type="ECO:0000313" key="9">
    <source>
        <dbReference type="EMBL" id="AZS51154.1"/>
    </source>
</evidence>
<dbReference type="InterPro" id="IPR015421">
    <property type="entry name" value="PyrdxlP-dep_Trfase_major"/>
</dbReference>
<reference evidence="10" key="1">
    <citation type="submission" date="2018-06" db="EMBL/GenBank/DDBJ databases">
        <title>Complete genome of Pseudomonas insecticola strain QZS01.</title>
        <authorList>
            <person name="Wang J."/>
            <person name="Su Q."/>
        </authorList>
    </citation>
    <scope>NUCLEOTIDE SEQUENCE [LARGE SCALE GENOMIC DNA]</scope>
    <source>
        <strain evidence="10">QZS01</strain>
    </source>
</reference>
<keyword evidence="10" id="KW-1185">Reference proteome</keyword>
<keyword evidence="6" id="KW-0238">DNA-binding</keyword>
<comment type="similarity">
    <text evidence="1">In the C-terminal section; belongs to the class-I pyridoxal-phosphate-dependent aminotransferase family.</text>
</comment>
<dbReference type="InterPro" id="IPR036388">
    <property type="entry name" value="WH-like_DNA-bd_sf"/>
</dbReference>
<evidence type="ECO:0000259" key="8">
    <source>
        <dbReference type="PROSITE" id="PS50949"/>
    </source>
</evidence>
<dbReference type="GO" id="GO:0003677">
    <property type="term" value="F:DNA binding"/>
    <property type="evidence" value="ECO:0007669"/>
    <property type="project" value="UniProtKB-KW"/>
</dbReference>
<dbReference type="InterPro" id="IPR051446">
    <property type="entry name" value="HTH_trans_reg/aminotransferase"/>
</dbReference>
<feature type="domain" description="HTH gntR-type" evidence="8">
    <location>
        <begin position="1"/>
        <end position="69"/>
    </location>
</feature>
<keyword evidence="5" id="KW-0805">Transcription regulation</keyword>
<dbReference type="Pfam" id="PF00155">
    <property type="entry name" value="Aminotran_1_2"/>
    <property type="match status" value="1"/>
</dbReference>
<dbReference type="InterPro" id="IPR000524">
    <property type="entry name" value="Tscrpt_reg_HTH_GntR"/>
</dbReference>
<keyword evidence="2 9" id="KW-0032">Aminotransferase</keyword>
<evidence type="ECO:0000256" key="5">
    <source>
        <dbReference type="ARBA" id="ARBA00023015"/>
    </source>
</evidence>
<dbReference type="KEGG" id="emo:DM558_10395"/>
<proteinExistence type="inferred from homology"/>
<dbReference type="GO" id="GO:0008483">
    <property type="term" value="F:transaminase activity"/>
    <property type="evidence" value="ECO:0007669"/>
    <property type="project" value="UniProtKB-KW"/>
</dbReference>
<keyword evidence="4" id="KW-0663">Pyridoxal phosphate</keyword>
<evidence type="ECO:0000256" key="6">
    <source>
        <dbReference type="ARBA" id="ARBA00023125"/>
    </source>
</evidence>
<evidence type="ECO:0000256" key="4">
    <source>
        <dbReference type="ARBA" id="ARBA00022898"/>
    </source>
</evidence>
<dbReference type="AlphaFoldDB" id="A0A3Q9JJP9"/>
<evidence type="ECO:0000313" key="10">
    <source>
        <dbReference type="Proteomes" id="UP000273143"/>
    </source>
</evidence>
<keyword evidence="3 9" id="KW-0808">Transferase</keyword>
<dbReference type="SUPFAM" id="SSF53383">
    <property type="entry name" value="PLP-dependent transferases"/>
    <property type="match status" value="1"/>
</dbReference>
<dbReference type="EMBL" id="CP029822">
    <property type="protein sequence ID" value="AZS51154.1"/>
    <property type="molecule type" value="Genomic_DNA"/>
</dbReference>
<evidence type="ECO:0000256" key="7">
    <source>
        <dbReference type="ARBA" id="ARBA00023163"/>
    </source>
</evidence>
<dbReference type="Pfam" id="PF00392">
    <property type="entry name" value="GntR"/>
    <property type="match status" value="1"/>
</dbReference>
<dbReference type="Gene3D" id="1.10.10.10">
    <property type="entry name" value="Winged helix-like DNA-binding domain superfamily/Winged helix DNA-binding domain"/>
    <property type="match status" value="1"/>
</dbReference>
<dbReference type="RefSeq" id="WP_127163933.1">
    <property type="nucleotide sequence ID" value="NZ_CP029822.1"/>
</dbReference>
<dbReference type="Proteomes" id="UP000273143">
    <property type="component" value="Chromosome"/>
</dbReference>
<evidence type="ECO:0000256" key="2">
    <source>
        <dbReference type="ARBA" id="ARBA00022576"/>
    </source>
</evidence>
<sequence>MKRYEQFAEEITHLIKSGVLQTGQKLPSVRHASKVYKISPSTVFKAYYLLEDRGLIFAREKSGYFVRPLLQDTLPEPDIKDIEVVTTEVSVSDLIFSVMDVIRNNEAVLFCAFYPSTDLFPMARLQRSMNHALTDFKSRHHNYIADMTTGNVDLRRQIVLRYMLNNVNLSMDEVIITNGVMEALNLCLQAVTKPGDLVAIESPAFYAILQILERLKLKAVEIPTHPRKGIDLEALEKALQKLPIKTCCLMTNFQNPTGATISDEDKEQLYHILNKYQTPTVIDDVYHELYFDETPPKLLKSFDKHGLIMHCGSFSKSLAPGYRVGYVAAGRYAEKVNRLKLMSTLSTSVPAQAAIANYLQYGGYDRHLRKLRHVLACSQASMLSAIVKYFPKNIAVTKPKGGYFLWVELDKNIDSLQLYKIALANGICIAPGAIFSASQGFNNCIRLNYGQAWSDKLELAIQKLGNLIKSFK</sequence>
<keyword evidence="7" id="KW-0804">Transcription</keyword>
<dbReference type="Gene3D" id="3.90.1150.10">
    <property type="entry name" value="Aspartate Aminotransferase, domain 1"/>
    <property type="match status" value="1"/>
</dbReference>
<evidence type="ECO:0000256" key="1">
    <source>
        <dbReference type="ARBA" id="ARBA00005384"/>
    </source>
</evidence>
<dbReference type="Gene3D" id="3.40.640.10">
    <property type="entry name" value="Type I PLP-dependent aspartate aminotransferase-like (Major domain)"/>
    <property type="match status" value="1"/>
</dbReference>
<dbReference type="GO" id="GO:0003700">
    <property type="term" value="F:DNA-binding transcription factor activity"/>
    <property type="evidence" value="ECO:0007669"/>
    <property type="project" value="InterPro"/>
</dbReference>
<accession>A0A3Q9JJP9</accession>
<dbReference type="GO" id="GO:0030170">
    <property type="term" value="F:pyridoxal phosphate binding"/>
    <property type="evidence" value="ECO:0007669"/>
    <property type="project" value="InterPro"/>
</dbReference>
<dbReference type="InterPro" id="IPR015424">
    <property type="entry name" value="PyrdxlP-dep_Trfase"/>
</dbReference>
<dbReference type="InterPro" id="IPR015422">
    <property type="entry name" value="PyrdxlP-dep_Trfase_small"/>
</dbReference>
<dbReference type="PROSITE" id="PS50949">
    <property type="entry name" value="HTH_GNTR"/>
    <property type="match status" value="1"/>
</dbReference>
<dbReference type="InterPro" id="IPR004839">
    <property type="entry name" value="Aminotransferase_I/II_large"/>
</dbReference>
<dbReference type="InterPro" id="IPR036390">
    <property type="entry name" value="WH_DNA-bd_sf"/>
</dbReference>
<protein>
    <submittedName>
        <fullName evidence="9">PLP-dependent aminotransferase family protein</fullName>
    </submittedName>
</protein>
<dbReference type="PANTHER" id="PTHR46577:SF2">
    <property type="entry name" value="TRANSCRIPTIONAL REGULATORY PROTEIN"/>
    <property type="match status" value="1"/>
</dbReference>
<gene>
    <name evidence="9" type="ORF">DM558_10395</name>
</gene>
<dbReference type="CDD" id="cd00609">
    <property type="entry name" value="AAT_like"/>
    <property type="match status" value="1"/>
</dbReference>
<name>A0A3Q9JJP9_9GAMM</name>
<dbReference type="CDD" id="cd07377">
    <property type="entry name" value="WHTH_GntR"/>
    <property type="match status" value="1"/>
</dbReference>
<dbReference type="PANTHER" id="PTHR46577">
    <property type="entry name" value="HTH-TYPE TRANSCRIPTIONAL REGULATORY PROTEIN GABR"/>
    <property type="match status" value="1"/>
</dbReference>
<organism evidence="9 10">
    <name type="scientific">Entomomonas moraniae</name>
    <dbReference type="NCBI Taxonomy" id="2213226"/>
    <lineage>
        <taxon>Bacteria</taxon>
        <taxon>Pseudomonadati</taxon>
        <taxon>Pseudomonadota</taxon>
        <taxon>Gammaproteobacteria</taxon>
        <taxon>Pseudomonadales</taxon>
        <taxon>Pseudomonadaceae</taxon>
        <taxon>Entomomonas</taxon>
    </lineage>
</organism>
<dbReference type="SUPFAM" id="SSF46785">
    <property type="entry name" value="Winged helix' DNA-binding domain"/>
    <property type="match status" value="1"/>
</dbReference>
<evidence type="ECO:0000256" key="3">
    <source>
        <dbReference type="ARBA" id="ARBA00022679"/>
    </source>
</evidence>